<dbReference type="HOGENOM" id="CLU_053680_1_1_6"/>
<evidence type="ECO:0000313" key="11">
    <source>
        <dbReference type="EMBL" id="AGH46643.1"/>
    </source>
</evidence>
<evidence type="ECO:0000256" key="5">
    <source>
        <dbReference type="ARBA" id="ARBA00022741"/>
    </source>
</evidence>
<dbReference type="Proteomes" id="UP000011864">
    <property type="component" value="Chromosome"/>
</dbReference>
<dbReference type="InterPro" id="IPR001048">
    <property type="entry name" value="Asp/Glu/Uridylate_kinase"/>
</dbReference>
<keyword evidence="5 9" id="KW-0547">Nucleotide-binding</keyword>
<evidence type="ECO:0000256" key="7">
    <source>
        <dbReference type="ARBA" id="ARBA00022840"/>
    </source>
</evidence>
<keyword evidence="12" id="KW-1185">Reference proteome</keyword>
<keyword evidence="4 9" id="KW-0808">Transferase</keyword>
<feature type="binding site" evidence="9">
    <location>
        <begin position="60"/>
        <end position="61"/>
    </location>
    <ligand>
        <name>substrate</name>
    </ligand>
</feature>
<gene>
    <name evidence="9" type="primary">argB</name>
    <name evidence="11" type="ORF">C427_4544</name>
</gene>
<dbReference type="HAMAP" id="MF_00082">
    <property type="entry name" value="ArgB"/>
    <property type="match status" value="1"/>
</dbReference>
<comment type="function">
    <text evidence="9">Catalyzes the ATP-dependent phosphorylation of N-acetyl-L-glutamate.</text>
</comment>
<evidence type="ECO:0000256" key="3">
    <source>
        <dbReference type="ARBA" id="ARBA00022605"/>
    </source>
</evidence>
<feature type="site" description="Transition state stabilizer" evidence="9">
    <location>
        <position position="26"/>
    </location>
</feature>
<dbReference type="GO" id="GO:0003991">
    <property type="term" value="F:acetylglutamate kinase activity"/>
    <property type="evidence" value="ECO:0007669"/>
    <property type="project" value="UniProtKB-UniRule"/>
</dbReference>
<dbReference type="PIRSF" id="PIRSF000728">
    <property type="entry name" value="NAGK"/>
    <property type="match status" value="1"/>
</dbReference>
<feature type="site" description="Transition state stabilizer" evidence="9">
    <location>
        <position position="233"/>
    </location>
</feature>
<keyword evidence="6 9" id="KW-0418">Kinase</keyword>
<comment type="similarity">
    <text evidence="9">Belongs to the acetylglutamate kinase family. ArgB subfamily.</text>
</comment>
<dbReference type="UniPathway" id="UPA00068">
    <property type="reaction ID" value="UER00107"/>
</dbReference>
<dbReference type="SUPFAM" id="SSF53633">
    <property type="entry name" value="Carbamate kinase-like"/>
    <property type="match status" value="1"/>
</dbReference>
<dbReference type="eggNOG" id="COG0548">
    <property type="taxonomic scope" value="Bacteria"/>
</dbReference>
<dbReference type="EMBL" id="CP003837">
    <property type="protein sequence ID" value="AGH46643.1"/>
    <property type="molecule type" value="Genomic_DNA"/>
</dbReference>
<evidence type="ECO:0000256" key="9">
    <source>
        <dbReference type="HAMAP-Rule" id="MF_00082"/>
    </source>
</evidence>
<evidence type="ECO:0000256" key="4">
    <source>
        <dbReference type="ARBA" id="ARBA00022679"/>
    </source>
</evidence>
<dbReference type="GO" id="GO:0042450">
    <property type="term" value="P:L-arginine biosynthetic process via ornithine"/>
    <property type="evidence" value="ECO:0007669"/>
    <property type="project" value="UniProtKB-UniRule"/>
</dbReference>
<dbReference type="Gene3D" id="3.40.1160.10">
    <property type="entry name" value="Acetylglutamate kinase-like"/>
    <property type="match status" value="1"/>
</dbReference>
<dbReference type="InterPro" id="IPR037528">
    <property type="entry name" value="ArgB"/>
</dbReference>
<evidence type="ECO:0000259" key="10">
    <source>
        <dbReference type="Pfam" id="PF00696"/>
    </source>
</evidence>
<dbReference type="GO" id="GO:0005737">
    <property type="term" value="C:cytoplasm"/>
    <property type="evidence" value="ECO:0007669"/>
    <property type="project" value="UniProtKB-SubCell"/>
</dbReference>
<organism evidence="11 12">
    <name type="scientific">Paraglaciecola psychrophila 170</name>
    <dbReference type="NCBI Taxonomy" id="1129794"/>
    <lineage>
        <taxon>Bacteria</taxon>
        <taxon>Pseudomonadati</taxon>
        <taxon>Pseudomonadota</taxon>
        <taxon>Gammaproteobacteria</taxon>
        <taxon>Alteromonadales</taxon>
        <taxon>Alteromonadaceae</taxon>
        <taxon>Paraglaciecola</taxon>
    </lineage>
</organism>
<evidence type="ECO:0000313" key="12">
    <source>
        <dbReference type="Proteomes" id="UP000011864"/>
    </source>
</evidence>
<keyword evidence="7 9" id="KW-0067">ATP-binding</keyword>
<dbReference type="Pfam" id="PF00696">
    <property type="entry name" value="AA_kinase"/>
    <property type="match status" value="1"/>
</dbReference>
<comment type="pathway">
    <text evidence="1 9">Amino-acid biosynthesis; L-arginine biosynthesis; N(2)-acetyl-L-ornithine from L-glutamate: step 2/4.</text>
</comment>
<feature type="binding site" evidence="9">
    <location>
        <position position="174"/>
    </location>
    <ligand>
        <name>substrate</name>
    </ligand>
</feature>
<comment type="catalytic activity">
    <reaction evidence="8 9">
        <text>N-acetyl-L-glutamate + ATP = N-acetyl-L-glutamyl 5-phosphate + ADP</text>
        <dbReference type="Rhea" id="RHEA:14629"/>
        <dbReference type="ChEBI" id="CHEBI:30616"/>
        <dbReference type="ChEBI" id="CHEBI:44337"/>
        <dbReference type="ChEBI" id="CHEBI:57936"/>
        <dbReference type="ChEBI" id="CHEBI:456216"/>
        <dbReference type="EC" id="2.7.2.8"/>
    </reaction>
</comment>
<dbReference type="STRING" id="1129794.C427_4544"/>
<dbReference type="NCBIfam" id="TIGR00761">
    <property type="entry name" value="argB"/>
    <property type="match status" value="1"/>
</dbReference>
<keyword evidence="3 9" id="KW-0028">Amino-acid biosynthesis</keyword>
<dbReference type="GO" id="GO:0005524">
    <property type="term" value="F:ATP binding"/>
    <property type="evidence" value="ECO:0007669"/>
    <property type="project" value="UniProtKB-UniRule"/>
</dbReference>
<dbReference type="InterPro" id="IPR004662">
    <property type="entry name" value="AcgluKinase_fam"/>
</dbReference>
<feature type="domain" description="Aspartate/glutamate/uridylate kinase" evidence="10">
    <location>
        <begin position="21"/>
        <end position="252"/>
    </location>
</feature>
<reference evidence="11 12" key="1">
    <citation type="journal article" date="2013" name="Genome Announc.">
        <title>Complete Genome Sequence of Glaciecola psychrophila Strain 170T.</title>
        <authorList>
            <person name="Yin J."/>
            <person name="Chen J."/>
            <person name="Liu G."/>
            <person name="Yu Y."/>
            <person name="Song L."/>
            <person name="Wang X."/>
            <person name="Qu X."/>
        </authorList>
    </citation>
    <scope>NUCLEOTIDE SEQUENCE [LARGE SCALE GENOMIC DNA]</scope>
    <source>
        <strain evidence="11 12">170</strain>
    </source>
</reference>
<comment type="subcellular location">
    <subcellularLocation>
        <location evidence="9">Cytoplasm</location>
    </subcellularLocation>
</comment>
<dbReference type="KEGG" id="gps:C427_4544"/>
<evidence type="ECO:0000256" key="8">
    <source>
        <dbReference type="ARBA" id="ARBA00048141"/>
    </source>
</evidence>
<keyword evidence="9" id="KW-0963">Cytoplasm</keyword>
<proteinExistence type="inferred from homology"/>
<dbReference type="InterPro" id="IPR036393">
    <property type="entry name" value="AceGlu_kinase-like_sf"/>
</dbReference>
<feature type="binding site" evidence="9">
    <location>
        <position position="82"/>
    </location>
    <ligand>
        <name>substrate</name>
    </ligand>
</feature>
<dbReference type="EC" id="2.7.2.8" evidence="9"/>
<dbReference type="AlphaFoldDB" id="K7A8K2"/>
<dbReference type="PANTHER" id="PTHR23342:SF0">
    <property type="entry name" value="N-ACETYLGLUTAMATE SYNTHASE, MITOCHONDRIAL"/>
    <property type="match status" value="1"/>
</dbReference>
<evidence type="ECO:0000256" key="1">
    <source>
        <dbReference type="ARBA" id="ARBA00004828"/>
    </source>
</evidence>
<protein>
    <recommendedName>
        <fullName evidence="9">Acetylglutamate kinase</fullName>
        <ecNumber evidence="9">2.7.2.8</ecNumber>
    </recommendedName>
    <alternativeName>
        <fullName evidence="9">N-acetyl-L-glutamate 5-phosphotransferase</fullName>
    </alternativeName>
    <alternativeName>
        <fullName evidence="9">NAG kinase</fullName>
        <shortName evidence="9">NAGK</shortName>
    </alternativeName>
</protein>
<evidence type="ECO:0000256" key="6">
    <source>
        <dbReference type="ARBA" id="ARBA00022777"/>
    </source>
</evidence>
<sequence length="283" mass="29710">MSNQANSIESNATSDREMNRKILVIKVGGAFMQAEDAALALLSTIAELQKNYIVVLVHGGGAMVEELLNALNLTSHKIDGLRVTPKEHMPYITGALAGTANKQLCGLAIRAGISPVGLSLLDGKMCIATVMLEELGAVGSVEPGDATLLKALAATHMLPIISSIGADNNGNLLNVNADQAATVIAQLLDAQLLLLSDVPGVLDANKNLIEHLDIEQIETLIAQNVIRDGMIVKVQAALKAANSLGRSVTIASWKDAEKLLGLLQQQAIGSKILPQVNTSSYKA</sequence>
<evidence type="ECO:0000256" key="2">
    <source>
        <dbReference type="ARBA" id="ARBA00022571"/>
    </source>
</evidence>
<dbReference type="PATRIC" id="fig|1129794.4.peg.4523"/>
<keyword evidence="2 9" id="KW-0055">Arginine biosynthesis</keyword>
<dbReference type="PANTHER" id="PTHR23342">
    <property type="entry name" value="N-ACETYLGLUTAMATE SYNTHASE"/>
    <property type="match status" value="1"/>
</dbReference>
<accession>K7A8K2</accession>
<name>K7A8K2_9ALTE</name>